<dbReference type="SUPFAM" id="SSF53756">
    <property type="entry name" value="UDP-Glycosyltransferase/glycogen phosphorylase"/>
    <property type="match status" value="1"/>
</dbReference>
<gene>
    <name evidence="1" type="ORF">IC608_08515</name>
</gene>
<dbReference type="AlphaFoldDB" id="A0A927FT39"/>
<protein>
    <submittedName>
        <fullName evidence="1">Uncharacterized protein</fullName>
    </submittedName>
</protein>
<dbReference type="RefSeq" id="WP_191774484.1">
    <property type="nucleotide sequence ID" value="NZ_JACYFU010000002.1"/>
</dbReference>
<dbReference type="EMBL" id="JACYFU010000002">
    <property type="protein sequence ID" value="MBD8065516.1"/>
    <property type="molecule type" value="Genomic_DNA"/>
</dbReference>
<dbReference type="PANTHER" id="PTHR39517:SF1">
    <property type="entry name" value="LIPID-A-DISACCHARIDE SYNTHASE"/>
    <property type="match status" value="1"/>
</dbReference>
<evidence type="ECO:0000313" key="1">
    <source>
        <dbReference type="EMBL" id="MBD8065516.1"/>
    </source>
</evidence>
<keyword evidence="2" id="KW-1185">Reference proteome</keyword>
<accession>A0A927FT39</accession>
<dbReference type="InterPro" id="IPR019994">
    <property type="entry name" value="Lipid-A-disac_synthase-rel_put"/>
</dbReference>
<reference evidence="1" key="1">
    <citation type="submission" date="2020-09" db="EMBL/GenBank/DDBJ databases">
        <title>Genome seq and assembly of Devosia sp.</title>
        <authorList>
            <person name="Chhetri G."/>
        </authorList>
    </citation>
    <scope>NUCLEOTIDE SEQUENCE</scope>
    <source>
        <strain evidence="1">PTR5</strain>
    </source>
</reference>
<sequence length="386" mass="40785">MTGLAARQRYLVISNGHGEDAIAAQVIARLPPSISAEAFPMIGSGKAYDNVCPIVGPRATLASEGWRNVKGSLRRDIVNGGLLTVPPALRFLRSIRGKYDRIVVVGDMVGVLACLGTGNRDLVYIDVYKTGSARLYSKAECWAIKQACSLVFCRSTSLAQKLRKAGVDARCVGNLMMDTIPYGDYDAAARRTRRAAVTLLPGSRALTAESFSLQVAALRALPEELRPDAFVAVAGSVSVEDLARAAGLHRTAMLSGEADDLGELSDGSITVHMARGRAMGNLLAASDLVLSQAGTASVQSLGLGVPVVTFVNARDRRSRFEDEQKLFGDARQVVAPKAADISECLGRLLGDMAERGRLGTLGRERIGGPGALSAIFEALGLVTESA</sequence>
<name>A0A927FT39_9HYPH</name>
<dbReference type="Proteomes" id="UP000654108">
    <property type="component" value="Unassembled WGS sequence"/>
</dbReference>
<evidence type="ECO:0000313" key="2">
    <source>
        <dbReference type="Proteomes" id="UP000654108"/>
    </source>
</evidence>
<organism evidence="1 2">
    <name type="scientific">Devosia oryzisoli</name>
    <dbReference type="NCBI Taxonomy" id="2774138"/>
    <lineage>
        <taxon>Bacteria</taxon>
        <taxon>Pseudomonadati</taxon>
        <taxon>Pseudomonadota</taxon>
        <taxon>Alphaproteobacteria</taxon>
        <taxon>Hyphomicrobiales</taxon>
        <taxon>Devosiaceae</taxon>
        <taxon>Devosia</taxon>
    </lineage>
</organism>
<comment type="caution">
    <text evidence="1">The sequence shown here is derived from an EMBL/GenBank/DDBJ whole genome shotgun (WGS) entry which is preliminary data.</text>
</comment>
<dbReference type="PANTHER" id="PTHR39517">
    <property type="entry name" value="SLL0192 PROTEIN"/>
    <property type="match status" value="1"/>
</dbReference>
<proteinExistence type="predicted"/>